<evidence type="ECO:0000313" key="2">
    <source>
        <dbReference type="Proteomes" id="UP001268809"/>
    </source>
</evidence>
<sequence>MSKIQVVFPICDFRLEREFDLFEEITDEMIWEVVSESIKKLYGGLLNPQNKKVSTEQVADPYNTYDAANVKFENTCFNLLVGGNKVNYFFVREYRDD</sequence>
<reference evidence="1 2" key="1">
    <citation type="submission" date="2023-04" db="EMBL/GenBank/DDBJ databases">
        <authorList>
            <person name="Wang C."/>
            <person name="Guo Z."/>
            <person name="Wang M."/>
            <person name="Wang X."/>
            <person name="Ji F."/>
            <person name="Zhao J."/>
            <person name="Zeng J."/>
            <person name="Zuo J."/>
        </authorList>
    </citation>
    <scope>NUCLEOTIDE SEQUENCE [LARGE SCALE GENOMIC DNA]</scope>
</reference>
<proteinExistence type="predicted"/>
<accession>A0AA51YF93</accession>
<name>A0AA51YF93_9CAUD</name>
<evidence type="ECO:0000313" key="1">
    <source>
        <dbReference type="EMBL" id="WMU95617.1"/>
    </source>
</evidence>
<organism evidence="1 2">
    <name type="scientific">Escherichia phage pEC-M719-6WT.1</name>
    <dbReference type="NCBI Taxonomy" id="3056220"/>
    <lineage>
        <taxon>Viruses</taxon>
        <taxon>Duplodnaviria</taxon>
        <taxon>Heunggongvirae</taxon>
        <taxon>Uroviricota</taxon>
        <taxon>Caudoviricetes</taxon>
        <taxon>Andersonviridae</taxon>
        <taxon>Ounavirinae</taxon>
        <taxon>Mooglevirus</taxon>
        <taxon>Mooglevirus M7196WT1</taxon>
    </lineage>
</organism>
<dbReference type="Proteomes" id="UP001268809">
    <property type="component" value="Segment"/>
</dbReference>
<protein>
    <submittedName>
        <fullName evidence="1">Uncharacterized protein</fullName>
    </submittedName>
</protein>
<keyword evidence="2" id="KW-1185">Reference proteome</keyword>
<dbReference type="EMBL" id="OQ845957">
    <property type="protein sequence ID" value="WMU95617.1"/>
    <property type="molecule type" value="Genomic_DNA"/>
</dbReference>